<dbReference type="EMBL" id="MNUE01000028">
    <property type="protein sequence ID" value="OJD33718.1"/>
    <property type="molecule type" value="Genomic_DNA"/>
</dbReference>
<dbReference type="OrthoDB" id="272147at2759"/>
<feature type="compositionally biased region" description="Pro residues" evidence="9">
    <location>
        <begin position="95"/>
        <end position="128"/>
    </location>
</feature>
<evidence type="ECO:0000256" key="6">
    <source>
        <dbReference type="ARBA" id="ARBA00023242"/>
    </source>
</evidence>
<dbReference type="RefSeq" id="XP_020129978.1">
    <property type="nucleotide sequence ID" value="XM_020273718.1"/>
</dbReference>
<dbReference type="InterPro" id="IPR033469">
    <property type="entry name" value="CYTH-like_dom_sf"/>
</dbReference>
<gene>
    <name evidence="11" type="ORF">BKCO1_2800067</name>
</gene>
<dbReference type="GO" id="GO:0006370">
    <property type="term" value="P:7-methylguanosine mRNA capping"/>
    <property type="evidence" value="ECO:0007669"/>
    <property type="project" value="UniProtKB-UniRule"/>
</dbReference>
<keyword evidence="4 8" id="KW-0507">mRNA processing</keyword>
<reference evidence="11 12" key="1">
    <citation type="submission" date="2016-10" db="EMBL/GenBank/DDBJ databases">
        <title>Proteomics and genomics reveal pathogen-plant mechanisms compatible with a hemibiotrophic lifestyle of Diplodia corticola.</title>
        <authorList>
            <person name="Fernandes I."/>
            <person name="De Jonge R."/>
            <person name="Van De Peer Y."/>
            <person name="Devreese B."/>
            <person name="Alves A."/>
            <person name="Esteves A.C."/>
        </authorList>
    </citation>
    <scope>NUCLEOTIDE SEQUENCE [LARGE SCALE GENOMIC DNA]</scope>
    <source>
        <strain evidence="11 12">CBS 112549</strain>
    </source>
</reference>
<keyword evidence="5 8" id="KW-0378">Hydrolase</keyword>
<feature type="compositionally biased region" description="Polar residues" evidence="9">
    <location>
        <begin position="20"/>
        <end position="44"/>
    </location>
</feature>
<dbReference type="GO" id="GO:0004651">
    <property type="term" value="F:polynucleotide 5'-phosphatase activity"/>
    <property type="evidence" value="ECO:0007669"/>
    <property type="project" value="UniProtKB-UniRule"/>
</dbReference>
<comment type="subcellular location">
    <subcellularLocation>
        <location evidence="2 8">Nucleus</location>
    </subcellularLocation>
</comment>
<comment type="similarity">
    <text evidence="3 8">Belongs to the fungal TPase family.</text>
</comment>
<evidence type="ECO:0000256" key="2">
    <source>
        <dbReference type="ARBA" id="ARBA00004123"/>
    </source>
</evidence>
<dbReference type="Pfam" id="PF02940">
    <property type="entry name" value="mRNA_triPase"/>
    <property type="match status" value="1"/>
</dbReference>
<comment type="catalytic activity">
    <reaction evidence="7">
        <text>a 5'-end triphospho-ribonucleoside in mRNA + H2O = a 5'-end diphospho-ribonucleoside in mRNA + phosphate + H(+)</text>
        <dbReference type="Rhea" id="RHEA:67004"/>
        <dbReference type="Rhea" id="RHEA-COMP:17164"/>
        <dbReference type="Rhea" id="RHEA-COMP:17165"/>
        <dbReference type="ChEBI" id="CHEBI:15377"/>
        <dbReference type="ChEBI" id="CHEBI:15378"/>
        <dbReference type="ChEBI" id="CHEBI:43474"/>
        <dbReference type="ChEBI" id="CHEBI:167616"/>
        <dbReference type="ChEBI" id="CHEBI:167618"/>
        <dbReference type="EC" id="3.6.1.74"/>
    </reaction>
    <physiologicalReaction direction="left-to-right" evidence="7">
        <dbReference type="Rhea" id="RHEA:67005"/>
    </physiologicalReaction>
</comment>
<sequence length="426" mass="47514">MDLRGMLNDDGNLPPATPKTGRQASVASILSPTPPSTAASYASKTSPAPQTSPAPPPRAMSIATQQLREIPPWARRFDWNALQRGEIRQAHIPERPPPPPQQQQPPTPHHQPPPVQVAPRQPPAPPPIEGSSGGLEPSLTNVQPYDEVVRRVCDFLWQSVVDRDDLHGGVPGGSHPGINLEIEGKLGTLVDKNTNERFTLPILTQAVSALPSQKLAFESFMNEPQHKTLNDFLNKTVGDSLRGGRPKIHYKHLRETDQFYTADENILSSLPPAVRPYLHGQGRMRKPRVRVTRDTNTKEIKAQIVKVRVADLDILSPSEAFDCRISVNIEIQLDEDLSVFEASDEPGRMKDRVSYQHLHTQVDLTQVRKANSPNEKVHELEVELMADKLIEQGIWTKQGRSDACYEEMVKTFVNNIRVLSREATLM</sequence>
<evidence type="ECO:0000256" key="9">
    <source>
        <dbReference type="SAM" id="MobiDB-lite"/>
    </source>
</evidence>
<dbReference type="InterPro" id="IPR040343">
    <property type="entry name" value="Cet1/Ctl1"/>
</dbReference>
<evidence type="ECO:0000256" key="4">
    <source>
        <dbReference type="ARBA" id="ARBA00022664"/>
    </source>
</evidence>
<evidence type="ECO:0000313" key="11">
    <source>
        <dbReference type="EMBL" id="OJD33718.1"/>
    </source>
</evidence>
<feature type="domain" description="mRNA triphosphatase Cet1-like" evidence="10">
    <location>
        <begin position="146"/>
        <end position="384"/>
    </location>
</feature>
<organism evidence="11 12">
    <name type="scientific">Diplodia corticola</name>
    <dbReference type="NCBI Taxonomy" id="236234"/>
    <lineage>
        <taxon>Eukaryota</taxon>
        <taxon>Fungi</taxon>
        <taxon>Dikarya</taxon>
        <taxon>Ascomycota</taxon>
        <taxon>Pezizomycotina</taxon>
        <taxon>Dothideomycetes</taxon>
        <taxon>Dothideomycetes incertae sedis</taxon>
        <taxon>Botryosphaeriales</taxon>
        <taxon>Botryosphaeriaceae</taxon>
        <taxon>Diplodia</taxon>
    </lineage>
</organism>
<comment type="subunit">
    <text evidence="8">Heterodimer. The mRNA-capping enzyme is composed of two separate chains alpha and beta, respectively a mRNA guanylyltransferase and an mRNA 5'-triphosphate monophosphatase.</text>
</comment>
<comment type="caution">
    <text evidence="11">The sequence shown here is derived from an EMBL/GenBank/DDBJ whole genome shotgun (WGS) entry which is preliminary data.</text>
</comment>
<dbReference type="GeneID" id="31013979"/>
<dbReference type="EC" id="3.6.1.74" evidence="8"/>
<dbReference type="CDD" id="cd07470">
    <property type="entry name" value="CYTH-like_mRNA_RTPase"/>
    <property type="match status" value="1"/>
</dbReference>
<dbReference type="InterPro" id="IPR004206">
    <property type="entry name" value="mRNA_triPase_Cet1"/>
</dbReference>
<dbReference type="Gene3D" id="3.20.100.10">
    <property type="entry name" value="mRNA triphosphatase Cet1-like"/>
    <property type="match status" value="1"/>
</dbReference>
<name>A0A1J9QXG0_9PEZI</name>
<protein>
    <recommendedName>
        <fullName evidence="8">mRNA-capping enzyme subunit beta</fullName>
        <ecNumber evidence="8">3.6.1.74</ecNumber>
    </recommendedName>
    <alternativeName>
        <fullName evidence="8">mRNA 5'-phosphatase</fullName>
    </alternativeName>
    <alternativeName>
        <fullName evidence="8">mRNA 5'-triphosphate monophosphatase</fullName>
    </alternativeName>
</protein>
<dbReference type="GO" id="GO:0031533">
    <property type="term" value="C:mRNA capping enzyme complex"/>
    <property type="evidence" value="ECO:0007669"/>
    <property type="project" value="UniProtKB-UniRule"/>
</dbReference>
<dbReference type="STRING" id="236234.A0A1J9QXG0"/>
<keyword evidence="6 8" id="KW-0539">Nucleus</keyword>
<feature type="region of interest" description="Disordered" evidence="9">
    <location>
        <begin position="91"/>
        <end position="140"/>
    </location>
</feature>
<dbReference type="Proteomes" id="UP000183809">
    <property type="component" value="Unassembled WGS sequence"/>
</dbReference>
<dbReference type="InterPro" id="IPR037009">
    <property type="entry name" value="mRNA_triPase_Cet1_sf"/>
</dbReference>
<feature type="region of interest" description="Disordered" evidence="9">
    <location>
        <begin position="1"/>
        <end position="64"/>
    </location>
</feature>
<keyword evidence="8" id="KW-0506">mRNA capping</keyword>
<dbReference type="AlphaFoldDB" id="A0A1J9QXG0"/>
<keyword evidence="12" id="KW-1185">Reference proteome</keyword>
<dbReference type="SUPFAM" id="SSF55154">
    <property type="entry name" value="CYTH-like phosphatases"/>
    <property type="match status" value="1"/>
</dbReference>
<proteinExistence type="inferred from homology"/>
<accession>A0A1J9QXG0</accession>
<dbReference type="PANTHER" id="PTHR28118:SF1">
    <property type="entry name" value="POLYNUCLEOTIDE 5'-TRIPHOSPHATASE CTL1-RELATED"/>
    <property type="match status" value="1"/>
</dbReference>
<evidence type="ECO:0000256" key="8">
    <source>
        <dbReference type="RuleBase" id="RU367053"/>
    </source>
</evidence>
<evidence type="ECO:0000313" key="12">
    <source>
        <dbReference type="Proteomes" id="UP000183809"/>
    </source>
</evidence>
<evidence type="ECO:0000259" key="10">
    <source>
        <dbReference type="Pfam" id="PF02940"/>
    </source>
</evidence>
<evidence type="ECO:0000256" key="3">
    <source>
        <dbReference type="ARBA" id="ARBA00006345"/>
    </source>
</evidence>
<evidence type="ECO:0000256" key="7">
    <source>
        <dbReference type="ARBA" id="ARBA00047740"/>
    </source>
</evidence>
<dbReference type="PANTHER" id="PTHR28118">
    <property type="entry name" value="POLYNUCLEOTIDE 5'-TRIPHOSPHATASE-RELATED"/>
    <property type="match status" value="1"/>
</dbReference>
<evidence type="ECO:0000256" key="1">
    <source>
        <dbReference type="ARBA" id="ARBA00001946"/>
    </source>
</evidence>
<dbReference type="GO" id="GO:0140818">
    <property type="term" value="F:mRNA 5'-triphosphate monophosphatase activity"/>
    <property type="evidence" value="ECO:0007669"/>
    <property type="project" value="UniProtKB-EC"/>
</dbReference>
<comment type="function">
    <text evidence="8">First step of mRNA capping. Converts the 5'-triphosphate end of a nascent mRNA chain into a diphosphate end.</text>
</comment>
<evidence type="ECO:0000256" key="5">
    <source>
        <dbReference type="ARBA" id="ARBA00022801"/>
    </source>
</evidence>
<comment type="cofactor">
    <cofactor evidence="1 8">
        <name>Mg(2+)</name>
        <dbReference type="ChEBI" id="CHEBI:18420"/>
    </cofactor>
</comment>